<keyword evidence="3" id="KW-1185">Reference proteome</keyword>
<organism evidence="2 3">
    <name type="scientific">Desulfobaculum bizertense DSM 18034</name>
    <dbReference type="NCBI Taxonomy" id="1121442"/>
    <lineage>
        <taxon>Bacteria</taxon>
        <taxon>Pseudomonadati</taxon>
        <taxon>Thermodesulfobacteriota</taxon>
        <taxon>Desulfovibrionia</taxon>
        <taxon>Desulfovibrionales</taxon>
        <taxon>Desulfovibrionaceae</taxon>
        <taxon>Desulfobaculum</taxon>
    </lineage>
</organism>
<proteinExistence type="predicted"/>
<dbReference type="STRING" id="1121442.SAMN02745702_01177"/>
<accession>A0A1T4VXS2</accession>
<dbReference type="NCBIfam" id="TIGR02605">
    <property type="entry name" value="CxxC_CxxC_SSSS"/>
    <property type="match status" value="1"/>
</dbReference>
<dbReference type="AlphaFoldDB" id="A0A1T4VXS2"/>
<dbReference type="Proteomes" id="UP000189733">
    <property type="component" value="Unassembled WGS sequence"/>
</dbReference>
<dbReference type="InterPro" id="IPR013429">
    <property type="entry name" value="Regulatory_FmdB_Zinc_ribbon"/>
</dbReference>
<dbReference type="SMART" id="SM00834">
    <property type="entry name" value="CxxC_CXXC_SSSS"/>
    <property type="match status" value="1"/>
</dbReference>
<evidence type="ECO:0000313" key="2">
    <source>
        <dbReference type="EMBL" id="SKA69635.1"/>
    </source>
</evidence>
<protein>
    <submittedName>
        <fullName evidence="2">Putative regulatory protein, FmdB family</fullName>
    </submittedName>
</protein>
<dbReference type="OrthoDB" id="9813321at2"/>
<dbReference type="RefSeq" id="WP_078684477.1">
    <property type="nucleotide sequence ID" value="NZ_FUYA01000003.1"/>
</dbReference>
<name>A0A1T4VXS2_9BACT</name>
<evidence type="ECO:0000313" key="3">
    <source>
        <dbReference type="Proteomes" id="UP000189733"/>
    </source>
</evidence>
<sequence>MPLYEFECEKCGHQFEELASLNSDATPTCPECGGQSHKLMSTGALHIEAASPLDRKPDAKFHDNMNKAMKRRAVAAAACPGKKNGSCSGCTNC</sequence>
<gene>
    <name evidence="2" type="ORF">SAMN02745702_01177</name>
</gene>
<dbReference type="EMBL" id="FUYA01000003">
    <property type="protein sequence ID" value="SKA69635.1"/>
    <property type="molecule type" value="Genomic_DNA"/>
</dbReference>
<feature type="domain" description="Putative regulatory protein FmdB zinc ribbon" evidence="1">
    <location>
        <begin position="1"/>
        <end position="41"/>
    </location>
</feature>
<evidence type="ECO:0000259" key="1">
    <source>
        <dbReference type="SMART" id="SM00834"/>
    </source>
</evidence>
<dbReference type="Pfam" id="PF09723">
    <property type="entry name" value="Zn_ribbon_8"/>
    <property type="match status" value="1"/>
</dbReference>
<reference evidence="2 3" key="1">
    <citation type="submission" date="2017-02" db="EMBL/GenBank/DDBJ databases">
        <authorList>
            <person name="Peterson S.W."/>
        </authorList>
    </citation>
    <scope>NUCLEOTIDE SEQUENCE [LARGE SCALE GENOMIC DNA]</scope>
    <source>
        <strain evidence="2 3">DSM 18034</strain>
    </source>
</reference>